<proteinExistence type="predicted"/>
<gene>
    <name evidence="2" type="ORF">KC19_12G123200</name>
</gene>
<dbReference type="PROSITE" id="PS50181">
    <property type="entry name" value="FBOX"/>
    <property type="match status" value="1"/>
</dbReference>
<dbReference type="InterPro" id="IPR001810">
    <property type="entry name" value="F-box_dom"/>
</dbReference>
<dbReference type="AlphaFoldDB" id="A0A8T0G6F7"/>
<protein>
    <recommendedName>
        <fullName evidence="1">F-box domain-containing protein</fullName>
    </recommendedName>
</protein>
<dbReference type="InterPro" id="IPR036047">
    <property type="entry name" value="F-box-like_dom_sf"/>
</dbReference>
<dbReference type="InterPro" id="IPR050796">
    <property type="entry name" value="SCF_F-box_component"/>
</dbReference>
<reference evidence="2" key="1">
    <citation type="submission" date="2020-06" db="EMBL/GenBank/DDBJ databases">
        <title>WGS assembly of Ceratodon purpureus strain R40.</title>
        <authorList>
            <person name="Carey S.B."/>
            <person name="Jenkins J."/>
            <person name="Shu S."/>
            <person name="Lovell J.T."/>
            <person name="Sreedasyam A."/>
            <person name="Maumus F."/>
            <person name="Tiley G.P."/>
            <person name="Fernandez-Pozo N."/>
            <person name="Barry K."/>
            <person name="Chen C."/>
            <person name="Wang M."/>
            <person name="Lipzen A."/>
            <person name="Daum C."/>
            <person name="Saski C.A."/>
            <person name="Payton A.C."/>
            <person name="Mcbreen J.C."/>
            <person name="Conrad R.E."/>
            <person name="Kollar L.M."/>
            <person name="Olsson S."/>
            <person name="Huttunen S."/>
            <person name="Landis J.B."/>
            <person name="Wickett N.J."/>
            <person name="Johnson M.G."/>
            <person name="Rensing S.A."/>
            <person name="Grimwood J."/>
            <person name="Schmutz J."/>
            <person name="Mcdaniel S.F."/>
        </authorList>
    </citation>
    <scope>NUCLEOTIDE SEQUENCE</scope>
    <source>
        <strain evidence="2">R40</strain>
    </source>
</reference>
<evidence type="ECO:0000313" key="3">
    <source>
        <dbReference type="Proteomes" id="UP000822688"/>
    </source>
</evidence>
<evidence type="ECO:0000313" key="2">
    <source>
        <dbReference type="EMBL" id="KAG0554833.1"/>
    </source>
</evidence>
<dbReference type="Proteomes" id="UP000822688">
    <property type="component" value="Chromosome 12"/>
</dbReference>
<dbReference type="EMBL" id="CM026433">
    <property type="protein sequence ID" value="KAG0554833.1"/>
    <property type="molecule type" value="Genomic_DNA"/>
</dbReference>
<accession>A0A8T0G6F7</accession>
<keyword evidence="3" id="KW-1185">Reference proteome</keyword>
<evidence type="ECO:0000259" key="1">
    <source>
        <dbReference type="PROSITE" id="PS50181"/>
    </source>
</evidence>
<dbReference type="PANTHER" id="PTHR31672:SF2">
    <property type="entry name" value="F-BOX DOMAIN-CONTAINING PROTEIN"/>
    <property type="match status" value="1"/>
</dbReference>
<sequence>MEEEKGRLSLEGTLKKNQSGVLPRISQALRGLLNSLDEFRELESILGCAAEADHICSSQTNEGRPSFLHLAVATLKDMVAVLVSEIEVKPEIQKLLLLIQNSSIAPTDRAFFQDAIAAKQPSCQVLDSNPKLCESKMACNSAIDLKVAKRVSVKTLQVGCRHTCEHHAELMDRSLWSKLPKELLELVLACLPMPQLVEICRCPERWSILSKSPDFRHECSKRHPKIFGLVGRKWNPGRTLRTVVYDIKSNDWCYRELGSGFPPSILSDARHAYDDAIFACDGGLVCYVAQGSLSSHPILVGNPLTDEWRALPWMPLEKLAIMQPILVQLVMEDDEKSYRVNLVSVKYEVADYTSRAYAAHCYDSKTGLWSAMESGLVYDGCRDRMRTILEAPCVFDCETKTVHGLLECPALEGVNAKRCAIVQDRLFVLHKWSSDMFPHVEERFIVSEYEWQSSASDLSRLRIIDSTLPRHLPGEIRKVRFFSCKGFLLLFADSQKDDEDQHQIIRLFDSSLNDWQNLSMGGDFRFTGDELQGVFMCELRWDAVP</sequence>
<dbReference type="Pfam" id="PF00646">
    <property type="entry name" value="F-box"/>
    <property type="match status" value="1"/>
</dbReference>
<dbReference type="Pfam" id="PF24750">
    <property type="entry name" value="b-prop_At3g26010-like"/>
    <property type="match status" value="1"/>
</dbReference>
<dbReference type="InterPro" id="IPR056592">
    <property type="entry name" value="Beta-prop_At3g26010-like"/>
</dbReference>
<dbReference type="SUPFAM" id="SSF117281">
    <property type="entry name" value="Kelch motif"/>
    <property type="match status" value="1"/>
</dbReference>
<organism evidence="2 3">
    <name type="scientific">Ceratodon purpureus</name>
    <name type="common">Fire moss</name>
    <name type="synonym">Dicranum purpureum</name>
    <dbReference type="NCBI Taxonomy" id="3225"/>
    <lineage>
        <taxon>Eukaryota</taxon>
        <taxon>Viridiplantae</taxon>
        <taxon>Streptophyta</taxon>
        <taxon>Embryophyta</taxon>
        <taxon>Bryophyta</taxon>
        <taxon>Bryophytina</taxon>
        <taxon>Bryopsida</taxon>
        <taxon>Dicranidae</taxon>
        <taxon>Pseudoditrichales</taxon>
        <taxon>Ditrichaceae</taxon>
        <taxon>Ceratodon</taxon>
    </lineage>
</organism>
<name>A0A8T0G6F7_CERPU</name>
<dbReference type="InterPro" id="IPR015915">
    <property type="entry name" value="Kelch-typ_b-propeller"/>
</dbReference>
<feature type="domain" description="F-box" evidence="1">
    <location>
        <begin position="173"/>
        <end position="218"/>
    </location>
</feature>
<comment type="caution">
    <text evidence="2">The sequence shown here is derived from an EMBL/GenBank/DDBJ whole genome shotgun (WGS) entry which is preliminary data.</text>
</comment>
<dbReference type="SUPFAM" id="SSF81383">
    <property type="entry name" value="F-box domain"/>
    <property type="match status" value="1"/>
</dbReference>
<dbReference type="PANTHER" id="PTHR31672">
    <property type="entry name" value="BNACNNG10540D PROTEIN"/>
    <property type="match status" value="1"/>
</dbReference>